<dbReference type="Pfam" id="PF02900">
    <property type="entry name" value="LigB"/>
    <property type="match status" value="1"/>
</dbReference>
<reference evidence="7 8" key="1">
    <citation type="journal article" date="2016" name="Genome Biol. Evol.">
        <title>Divergent and convergent evolution of fungal pathogenicity.</title>
        <authorList>
            <person name="Shang Y."/>
            <person name="Xiao G."/>
            <person name="Zheng P."/>
            <person name="Cen K."/>
            <person name="Zhan S."/>
            <person name="Wang C."/>
        </authorList>
    </citation>
    <scope>NUCLEOTIDE SEQUENCE [LARGE SCALE GENOMIC DNA]</scope>
    <source>
        <strain evidence="7 8">RCEF 264</strain>
    </source>
</reference>
<evidence type="ECO:0000313" key="7">
    <source>
        <dbReference type="EMBL" id="OAA65320.1"/>
    </source>
</evidence>
<comment type="cofactor">
    <cofactor evidence="1">
        <name>Zn(2+)</name>
        <dbReference type="ChEBI" id="CHEBI:29105"/>
    </cofactor>
</comment>
<proteinExistence type="inferred from homology"/>
<dbReference type="GO" id="GO:0008198">
    <property type="term" value="F:ferrous iron binding"/>
    <property type="evidence" value="ECO:0007669"/>
    <property type="project" value="InterPro"/>
</dbReference>
<dbReference type="AlphaFoldDB" id="A0A162MQK2"/>
<protein>
    <submittedName>
        <fullName evidence="7">Extradiol ring-cleavage class 3 subunit b</fullName>
    </submittedName>
</protein>
<comment type="similarity">
    <text evidence="2">Belongs to the DODA-type extradiol aromatic ring-opening dioxygenase family.</text>
</comment>
<sequence length="275" mass="29754">MPRGAVVALSHGGGPMPVLGDPDSVELANSMRTRVPAILGLNDAARRPKAIVIVTAHWSTDRPTVSSGARHKLLYDYGGFPPAAYRLKYDAPGSPEVAHRVAEVLRTAGFDPALDAERGWDHGVFVPMLLVHPAADIPIVQMSVLDSEDPAAHFAMGRALAPLRDENIAVIGSGFASFHNMRLMFAGITREPTMRDKLKEWNAAVTAAAAVADNRERGEQFQTWRSWPAAYVTHPRGGAEHFLPLIVCAGAADSTAGQSYVDKFMGLDIVSYYWN</sequence>
<keyword evidence="8" id="KW-1185">Reference proteome</keyword>
<keyword evidence="3" id="KW-0479">Metal-binding</keyword>
<evidence type="ECO:0000313" key="8">
    <source>
        <dbReference type="Proteomes" id="UP000076874"/>
    </source>
</evidence>
<evidence type="ECO:0000256" key="5">
    <source>
        <dbReference type="ARBA" id="ARBA00023002"/>
    </source>
</evidence>
<dbReference type="Gene3D" id="3.40.830.10">
    <property type="entry name" value="LigB-like"/>
    <property type="match status" value="1"/>
</dbReference>
<dbReference type="GO" id="GO:0016702">
    <property type="term" value="F:oxidoreductase activity, acting on single donors with incorporation of molecular oxygen, incorporation of two atoms of oxygen"/>
    <property type="evidence" value="ECO:0007669"/>
    <property type="project" value="UniProtKB-ARBA"/>
</dbReference>
<dbReference type="InterPro" id="IPR004183">
    <property type="entry name" value="Xdiol_dOase_suB"/>
</dbReference>
<evidence type="ECO:0000256" key="3">
    <source>
        <dbReference type="ARBA" id="ARBA00022723"/>
    </source>
</evidence>
<comment type="caution">
    <text evidence="7">The sequence shown here is derived from an EMBL/GenBank/DDBJ whole genome shotgun (WGS) entry which is preliminary data.</text>
</comment>
<dbReference type="STRING" id="1081102.A0A162MQK2"/>
<keyword evidence="5" id="KW-0560">Oxidoreductase</keyword>
<dbReference type="EMBL" id="AZHD01000003">
    <property type="protein sequence ID" value="OAA65320.1"/>
    <property type="molecule type" value="Genomic_DNA"/>
</dbReference>
<name>A0A162MQK2_9HYPO</name>
<dbReference type="CDD" id="cd07363">
    <property type="entry name" value="45_DOPA_Dioxygenase"/>
    <property type="match status" value="1"/>
</dbReference>
<dbReference type="SUPFAM" id="SSF53213">
    <property type="entry name" value="LigB-like"/>
    <property type="match status" value="1"/>
</dbReference>
<accession>A0A162MQK2</accession>
<feature type="domain" description="Extradiol ring-cleavage dioxygenase class III enzyme subunit B" evidence="6">
    <location>
        <begin position="45"/>
        <end position="254"/>
    </location>
</feature>
<dbReference type="PIRSF" id="PIRSF006157">
    <property type="entry name" value="Doxgns_DODA"/>
    <property type="match status" value="1"/>
</dbReference>
<dbReference type="InterPro" id="IPR014436">
    <property type="entry name" value="Extradiol_dOase_DODA"/>
</dbReference>
<dbReference type="PANTHER" id="PTHR30096:SF0">
    <property type="entry name" value="4,5-DOPA DIOXYGENASE EXTRADIOL-LIKE PROTEIN"/>
    <property type="match status" value="1"/>
</dbReference>
<evidence type="ECO:0000256" key="1">
    <source>
        <dbReference type="ARBA" id="ARBA00001947"/>
    </source>
</evidence>
<organism evidence="7 8">
    <name type="scientific">Niveomyces insectorum RCEF 264</name>
    <dbReference type="NCBI Taxonomy" id="1081102"/>
    <lineage>
        <taxon>Eukaryota</taxon>
        <taxon>Fungi</taxon>
        <taxon>Dikarya</taxon>
        <taxon>Ascomycota</taxon>
        <taxon>Pezizomycotina</taxon>
        <taxon>Sordariomycetes</taxon>
        <taxon>Hypocreomycetidae</taxon>
        <taxon>Hypocreales</taxon>
        <taxon>Cordycipitaceae</taxon>
        <taxon>Niveomyces</taxon>
    </lineage>
</organism>
<evidence type="ECO:0000256" key="2">
    <source>
        <dbReference type="ARBA" id="ARBA00007581"/>
    </source>
</evidence>
<dbReference type="Proteomes" id="UP000076874">
    <property type="component" value="Unassembled WGS sequence"/>
</dbReference>
<evidence type="ECO:0000256" key="4">
    <source>
        <dbReference type="ARBA" id="ARBA00022833"/>
    </source>
</evidence>
<dbReference type="OrthoDB" id="7396853at2759"/>
<dbReference type="PANTHER" id="PTHR30096">
    <property type="entry name" value="4,5-DOPA DIOXYGENASE EXTRADIOL-LIKE PROTEIN"/>
    <property type="match status" value="1"/>
</dbReference>
<gene>
    <name evidence="7" type="ORF">SPI_02107</name>
</gene>
<evidence type="ECO:0000259" key="6">
    <source>
        <dbReference type="Pfam" id="PF02900"/>
    </source>
</evidence>
<keyword evidence="4" id="KW-0862">Zinc</keyword>
<dbReference type="GO" id="GO:0008270">
    <property type="term" value="F:zinc ion binding"/>
    <property type="evidence" value="ECO:0007669"/>
    <property type="project" value="InterPro"/>
</dbReference>